<dbReference type="EMBL" id="JBHSHD010000006">
    <property type="protein sequence ID" value="MFC4820072.1"/>
    <property type="molecule type" value="Genomic_DNA"/>
</dbReference>
<sequence length="152" mass="16974">MNAMLSNKRTLLLLFLFVAKNIFFSEGLLAFAQEEESAVDVAEEPDLVVEGRITEIHGRCTVFDCKKNISVVEVMRRISAAHEGEKFSDADVATISVCTNESLFLGKKYRLSLRMNEESDVPVPSDYSVGLRKEDDCQFNSRGDEAQLSDAD</sequence>
<dbReference type="RefSeq" id="WP_380019895.1">
    <property type="nucleotide sequence ID" value="NZ_JBHSHD010000006.1"/>
</dbReference>
<proteinExistence type="predicted"/>
<organism evidence="2 3">
    <name type="scientific">Dokdonella ginsengisoli</name>
    <dbReference type="NCBI Taxonomy" id="363846"/>
    <lineage>
        <taxon>Bacteria</taxon>
        <taxon>Pseudomonadati</taxon>
        <taxon>Pseudomonadota</taxon>
        <taxon>Gammaproteobacteria</taxon>
        <taxon>Lysobacterales</taxon>
        <taxon>Rhodanobacteraceae</taxon>
        <taxon>Dokdonella</taxon>
    </lineage>
</organism>
<evidence type="ECO:0000256" key="1">
    <source>
        <dbReference type="SAM" id="MobiDB-lite"/>
    </source>
</evidence>
<name>A0ABV9QTC8_9GAMM</name>
<evidence type="ECO:0000313" key="2">
    <source>
        <dbReference type="EMBL" id="MFC4820072.1"/>
    </source>
</evidence>
<keyword evidence="3" id="KW-1185">Reference proteome</keyword>
<comment type="caution">
    <text evidence="2">The sequence shown here is derived from an EMBL/GenBank/DDBJ whole genome shotgun (WGS) entry which is preliminary data.</text>
</comment>
<evidence type="ECO:0000313" key="3">
    <source>
        <dbReference type="Proteomes" id="UP001595886"/>
    </source>
</evidence>
<protein>
    <submittedName>
        <fullName evidence="2">Uncharacterized protein</fullName>
    </submittedName>
</protein>
<accession>A0ABV9QTC8</accession>
<dbReference type="Proteomes" id="UP001595886">
    <property type="component" value="Unassembled WGS sequence"/>
</dbReference>
<gene>
    <name evidence="2" type="ORF">ACFO6Q_07045</name>
</gene>
<reference evidence="3" key="1">
    <citation type="journal article" date="2019" name="Int. J. Syst. Evol. Microbiol.">
        <title>The Global Catalogue of Microorganisms (GCM) 10K type strain sequencing project: providing services to taxonomists for standard genome sequencing and annotation.</title>
        <authorList>
            <consortium name="The Broad Institute Genomics Platform"/>
            <consortium name="The Broad Institute Genome Sequencing Center for Infectious Disease"/>
            <person name="Wu L."/>
            <person name="Ma J."/>
        </authorList>
    </citation>
    <scope>NUCLEOTIDE SEQUENCE [LARGE SCALE GENOMIC DNA]</scope>
    <source>
        <strain evidence="3">CCUG 30340</strain>
    </source>
</reference>
<feature type="region of interest" description="Disordered" evidence="1">
    <location>
        <begin position="120"/>
        <end position="152"/>
    </location>
</feature>